<evidence type="ECO:0000313" key="2">
    <source>
        <dbReference type="EMBL" id="TPN87002.1"/>
    </source>
</evidence>
<dbReference type="Pfam" id="PF14065">
    <property type="entry name" value="Pvc16_N"/>
    <property type="match status" value="1"/>
</dbReference>
<organism evidence="2 3">
    <name type="scientific">Aquimarina algicola</name>
    <dbReference type="NCBI Taxonomy" id="2589995"/>
    <lineage>
        <taxon>Bacteria</taxon>
        <taxon>Pseudomonadati</taxon>
        <taxon>Bacteroidota</taxon>
        <taxon>Flavobacteriia</taxon>
        <taxon>Flavobacteriales</taxon>
        <taxon>Flavobacteriaceae</taxon>
        <taxon>Aquimarina</taxon>
    </lineage>
</organism>
<dbReference type="Proteomes" id="UP000315540">
    <property type="component" value="Unassembled WGS sequence"/>
</dbReference>
<dbReference type="AlphaFoldDB" id="A0A504JEB6"/>
<dbReference type="InterPro" id="IPR025351">
    <property type="entry name" value="Pvc16_N"/>
</dbReference>
<accession>A0A504JEB6</accession>
<reference evidence="2 3" key="1">
    <citation type="submission" date="2019-06" db="EMBL/GenBank/DDBJ databases">
        <authorList>
            <person name="Meng X."/>
        </authorList>
    </citation>
    <scope>NUCLEOTIDE SEQUENCE [LARGE SCALE GENOMIC DNA]</scope>
    <source>
        <strain evidence="2 3">M625</strain>
    </source>
</reference>
<keyword evidence="3" id="KW-1185">Reference proteome</keyword>
<comment type="caution">
    <text evidence="2">The sequence shown here is derived from an EMBL/GenBank/DDBJ whole genome shotgun (WGS) entry which is preliminary data.</text>
</comment>
<evidence type="ECO:0000313" key="3">
    <source>
        <dbReference type="Proteomes" id="UP000315540"/>
    </source>
</evidence>
<protein>
    <submittedName>
        <fullName evidence="2">DUF4255 domain-containing protein</fullName>
    </submittedName>
</protein>
<gene>
    <name evidence="2" type="ORF">FHK87_05265</name>
</gene>
<dbReference type="RefSeq" id="WP_140590946.1">
    <property type="nucleotide sequence ID" value="NZ_VFWZ01000002.1"/>
</dbReference>
<dbReference type="EMBL" id="VFWZ01000002">
    <property type="protein sequence ID" value="TPN87002.1"/>
    <property type="molecule type" value="Genomic_DNA"/>
</dbReference>
<proteinExistence type="predicted"/>
<feature type="domain" description="Pvc16 N-terminal" evidence="1">
    <location>
        <begin position="7"/>
        <end position="171"/>
    </location>
</feature>
<name>A0A504JEB6_9FLAO</name>
<sequence length="193" mass="22230">MIHTTLSILKEKLNEYFRLKTEADSDLIRFIDSTNNDPITFTNNAVTPFLINISEDRKFRNADQYSGVIQNGIRTQINPEIRIELLVLFVSKFNDYNQALQFLSYVIKFFQANRIFTPKNSPGLSEENIEKIIVELISLPLEEQNQVWHSLNTSYLPSVLYKIRLLSLIDEQSIAFAGSSINNIGINVLEKSR</sequence>
<dbReference type="OrthoDB" id="7560784at2"/>
<evidence type="ECO:0000259" key="1">
    <source>
        <dbReference type="Pfam" id="PF14065"/>
    </source>
</evidence>